<feature type="transmembrane region" description="Helical" evidence="7">
    <location>
        <begin position="44"/>
        <end position="66"/>
    </location>
</feature>
<dbReference type="PANTHER" id="PTHR30012:SF0">
    <property type="entry name" value="TYPE II SECRETION SYSTEM PROTEIN F-RELATED"/>
    <property type="match status" value="1"/>
</dbReference>
<dbReference type="Pfam" id="PF00482">
    <property type="entry name" value="T2SSF"/>
    <property type="match status" value="2"/>
</dbReference>
<dbReference type="InterPro" id="IPR003004">
    <property type="entry name" value="GspF/PilC"/>
</dbReference>
<dbReference type="EMBL" id="AMFJ01021623">
    <property type="protein sequence ID" value="EKD66533.1"/>
    <property type="molecule type" value="Genomic_DNA"/>
</dbReference>
<evidence type="ECO:0000256" key="5">
    <source>
        <dbReference type="ARBA" id="ARBA00022989"/>
    </source>
</evidence>
<comment type="caution">
    <text evidence="9">The sequence shown here is derived from an EMBL/GenBank/DDBJ whole genome shotgun (WGS) entry which is preliminary data.</text>
</comment>
<dbReference type="GO" id="GO:0005886">
    <property type="term" value="C:plasma membrane"/>
    <property type="evidence" value="ECO:0007669"/>
    <property type="project" value="UniProtKB-SubCell"/>
</dbReference>
<evidence type="ECO:0000256" key="1">
    <source>
        <dbReference type="ARBA" id="ARBA00004651"/>
    </source>
</evidence>
<reference evidence="9" key="1">
    <citation type="journal article" date="2012" name="Science">
        <title>Fermentation, hydrogen, and sulfur metabolism in multiple uncultivated bacterial phyla.</title>
        <authorList>
            <person name="Wrighton K.C."/>
            <person name="Thomas B.C."/>
            <person name="Sharon I."/>
            <person name="Miller C.S."/>
            <person name="Castelle C.J."/>
            <person name="VerBerkmoes N.C."/>
            <person name="Wilkins M.J."/>
            <person name="Hettich R.L."/>
            <person name="Lipton M.S."/>
            <person name="Williams K.H."/>
            <person name="Long P.E."/>
            <person name="Banfield J.F."/>
        </authorList>
    </citation>
    <scope>NUCLEOTIDE SEQUENCE [LARGE SCALE GENOMIC DNA]</scope>
</reference>
<comment type="similarity">
    <text evidence="2">Belongs to the GSP F family.</text>
</comment>
<evidence type="ECO:0000256" key="3">
    <source>
        <dbReference type="ARBA" id="ARBA00022475"/>
    </source>
</evidence>
<proteinExistence type="inferred from homology"/>
<dbReference type="GO" id="GO:0015628">
    <property type="term" value="P:protein secretion by the type II secretion system"/>
    <property type="evidence" value="ECO:0007669"/>
    <property type="project" value="TreeGrafter"/>
</dbReference>
<keyword evidence="3" id="KW-1003">Cell membrane</keyword>
<name>K2BCN0_9BACT</name>
<dbReference type="PANTHER" id="PTHR30012">
    <property type="entry name" value="GENERAL SECRETION PATHWAY PROTEIN"/>
    <property type="match status" value="1"/>
</dbReference>
<keyword evidence="5 7" id="KW-1133">Transmembrane helix</keyword>
<dbReference type="InterPro" id="IPR042094">
    <property type="entry name" value="T2SS_GspF_sf"/>
</dbReference>
<feature type="transmembrane region" description="Helical" evidence="7">
    <location>
        <begin position="195"/>
        <end position="215"/>
    </location>
</feature>
<evidence type="ECO:0000256" key="4">
    <source>
        <dbReference type="ARBA" id="ARBA00022692"/>
    </source>
</evidence>
<feature type="domain" description="Type II secretion system protein GspF" evidence="8">
    <location>
        <begin position="247"/>
        <end position="368"/>
    </location>
</feature>
<protein>
    <recommendedName>
        <fullName evidence="8">Type II secretion system protein GspF domain-containing protein</fullName>
    </recommendedName>
</protein>
<feature type="transmembrane region" description="Helical" evidence="7">
    <location>
        <begin position="350"/>
        <end position="371"/>
    </location>
</feature>
<gene>
    <name evidence="9" type="ORF">ACD_49C00037G0002</name>
</gene>
<feature type="domain" description="Type II secretion system protein GspF" evidence="8">
    <location>
        <begin position="45"/>
        <end position="168"/>
    </location>
</feature>
<evidence type="ECO:0000256" key="6">
    <source>
        <dbReference type="ARBA" id="ARBA00023136"/>
    </source>
</evidence>
<evidence type="ECO:0000313" key="9">
    <source>
        <dbReference type="EMBL" id="EKD66533.1"/>
    </source>
</evidence>
<organism evidence="9">
    <name type="scientific">uncultured bacterium</name>
    <name type="common">gcode 4</name>
    <dbReference type="NCBI Taxonomy" id="1234023"/>
    <lineage>
        <taxon>Bacteria</taxon>
        <taxon>environmental samples</taxon>
    </lineage>
</organism>
<dbReference type="Gene3D" id="1.20.81.30">
    <property type="entry name" value="Type II secretion system (T2SS), domain F"/>
    <property type="match status" value="2"/>
</dbReference>
<evidence type="ECO:0000256" key="7">
    <source>
        <dbReference type="SAM" id="Phobius"/>
    </source>
</evidence>
<dbReference type="AlphaFoldDB" id="K2BCN0"/>
<keyword evidence="4 7" id="KW-0812">Transmembrane</keyword>
<sequence length="380" mass="44708">MSDELLILDSKQEETKKEQTSFGLDKINEWLLEQQKINLKSKVVFFRLLATMVNAGISVLKSITILEKQEKNLVLKKLYTNIIDWIKWWKNLSNSLRDYNNNFSDSECSIIESGEKTWKLNSALIQLADQVEKVERISKKFKWALIYPAAIVVVMFSVIYILMTLVVPKIIEIFWDKSKLPPITLFLISVSDFFVNYWIFLILWIVAFIVFIMFWKKTPYWKYKFDKFMLRLPIFWGINKKIILSKFARVLSNLLSSGISIVESLRIVSDIVGNEVYKQRILLLREDVKRWIKIWESLDDDPLFPEMLVQMIKVWEETAKLDTIILKVADFYDDEVDQVINNIQKLLEPIIIVIMAVVVWFIAVWIMQPIMSLADIVSEG</sequence>
<accession>K2BCN0</accession>
<feature type="transmembrane region" description="Helical" evidence="7">
    <location>
        <begin position="145"/>
        <end position="175"/>
    </location>
</feature>
<keyword evidence="6 7" id="KW-0472">Membrane</keyword>
<dbReference type="PRINTS" id="PR00812">
    <property type="entry name" value="BCTERIALGSPF"/>
</dbReference>
<evidence type="ECO:0000256" key="2">
    <source>
        <dbReference type="ARBA" id="ARBA00005745"/>
    </source>
</evidence>
<comment type="subcellular location">
    <subcellularLocation>
        <location evidence="1">Cell membrane</location>
        <topology evidence="1">Multi-pass membrane protein</topology>
    </subcellularLocation>
</comment>
<evidence type="ECO:0000259" key="8">
    <source>
        <dbReference type="Pfam" id="PF00482"/>
    </source>
</evidence>
<dbReference type="InterPro" id="IPR018076">
    <property type="entry name" value="T2SS_GspF_dom"/>
</dbReference>